<keyword evidence="4" id="KW-1185">Reference proteome</keyword>
<feature type="transmembrane region" description="Helical" evidence="2">
    <location>
        <begin position="69"/>
        <end position="90"/>
    </location>
</feature>
<proteinExistence type="predicted"/>
<dbReference type="EMBL" id="JAGJCF010000003">
    <property type="protein sequence ID" value="MBP0615256.1"/>
    <property type="molecule type" value="Genomic_DNA"/>
</dbReference>
<keyword evidence="2" id="KW-0812">Transmembrane</keyword>
<dbReference type="RefSeq" id="WP_209593665.1">
    <property type="nucleotide sequence ID" value="NZ_JAGJCF010000003.1"/>
</dbReference>
<keyword evidence="2" id="KW-0472">Membrane</keyword>
<reference evidence="3 4" key="1">
    <citation type="submission" date="2021-04" db="EMBL/GenBank/DDBJ databases">
        <title>Whole genome sequence of Jiella sp. KSK16Y-1.</title>
        <authorList>
            <person name="Tuo L."/>
        </authorList>
    </citation>
    <scope>NUCLEOTIDE SEQUENCE [LARGE SCALE GENOMIC DNA]</scope>
    <source>
        <strain evidence="3 4">KSK16Y-1</strain>
    </source>
</reference>
<accession>A0ABS4BEV5</accession>
<name>A0ABS4BEV5_9HYPH</name>
<evidence type="ECO:0000313" key="4">
    <source>
        <dbReference type="Proteomes" id="UP000678276"/>
    </source>
</evidence>
<feature type="transmembrane region" description="Helical" evidence="2">
    <location>
        <begin position="42"/>
        <end position="63"/>
    </location>
</feature>
<evidence type="ECO:0000313" key="3">
    <source>
        <dbReference type="EMBL" id="MBP0615256.1"/>
    </source>
</evidence>
<feature type="region of interest" description="Disordered" evidence="1">
    <location>
        <begin position="1"/>
        <end position="28"/>
    </location>
</feature>
<dbReference type="Proteomes" id="UP000678276">
    <property type="component" value="Unassembled WGS sequence"/>
</dbReference>
<evidence type="ECO:0000256" key="2">
    <source>
        <dbReference type="SAM" id="Phobius"/>
    </source>
</evidence>
<gene>
    <name evidence="3" type="ORF">J6595_06665</name>
</gene>
<evidence type="ECO:0008006" key="5">
    <source>
        <dbReference type="Google" id="ProtNLM"/>
    </source>
</evidence>
<keyword evidence="2" id="KW-1133">Transmembrane helix</keyword>
<evidence type="ECO:0000256" key="1">
    <source>
        <dbReference type="SAM" id="MobiDB-lite"/>
    </source>
</evidence>
<comment type="caution">
    <text evidence="3">The sequence shown here is derived from an EMBL/GenBank/DDBJ whole genome shotgun (WGS) entry which is preliminary data.</text>
</comment>
<protein>
    <recommendedName>
        <fullName evidence="5">Amino acid transporter</fullName>
    </recommendedName>
</protein>
<sequence length="99" mass="10630">MADEDGLEARERSPQSEGTGGAFLVKDKTEGEREQIKLQATYMNGIAIGVFIVGGFTIPTSIVLSSGNYVFATIFAPLCFVASFGLHKVAKSSLKELDR</sequence>
<organism evidence="3 4">
    <name type="scientific">Jiella mangrovi</name>
    <dbReference type="NCBI Taxonomy" id="2821407"/>
    <lineage>
        <taxon>Bacteria</taxon>
        <taxon>Pseudomonadati</taxon>
        <taxon>Pseudomonadota</taxon>
        <taxon>Alphaproteobacteria</taxon>
        <taxon>Hyphomicrobiales</taxon>
        <taxon>Aurantimonadaceae</taxon>
        <taxon>Jiella</taxon>
    </lineage>
</organism>